<feature type="region of interest" description="Disordered" evidence="2">
    <location>
        <begin position="390"/>
        <end position="413"/>
    </location>
</feature>
<dbReference type="AlphaFoldDB" id="A0AB34K4Q2"/>
<evidence type="ECO:0000256" key="2">
    <source>
        <dbReference type="SAM" id="MobiDB-lite"/>
    </source>
</evidence>
<reference evidence="3 4" key="1">
    <citation type="journal article" date="2024" name="Science">
        <title>Giant polyketide synthase enzymes in the biosynthesis of giant marine polyether toxins.</title>
        <authorList>
            <person name="Fallon T.R."/>
            <person name="Shende V.V."/>
            <person name="Wierzbicki I.H."/>
            <person name="Pendleton A.L."/>
            <person name="Watervoot N.F."/>
            <person name="Auber R.P."/>
            <person name="Gonzalez D.J."/>
            <person name="Wisecaver J.H."/>
            <person name="Moore B.S."/>
        </authorList>
    </citation>
    <scope>NUCLEOTIDE SEQUENCE [LARGE SCALE GENOMIC DNA]</scope>
    <source>
        <strain evidence="3 4">12B1</strain>
    </source>
</reference>
<feature type="compositionally biased region" description="Low complexity" evidence="2">
    <location>
        <begin position="314"/>
        <end position="329"/>
    </location>
</feature>
<proteinExistence type="predicted"/>
<name>A0AB34K4Q2_PRYPA</name>
<protein>
    <submittedName>
        <fullName evidence="3">Uncharacterized protein</fullName>
    </submittedName>
</protein>
<keyword evidence="4" id="KW-1185">Reference proteome</keyword>
<dbReference type="EMBL" id="JBGBPQ010000002">
    <property type="protein sequence ID" value="KAL1527725.1"/>
    <property type="molecule type" value="Genomic_DNA"/>
</dbReference>
<gene>
    <name evidence="3" type="ORF">AB1Y20_009110</name>
</gene>
<feature type="compositionally biased region" description="Polar residues" evidence="2">
    <location>
        <begin position="1"/>
        <end position="11"/>
    </location>
</feature>
<accession>A0AB34K4Q2</accession>
<organism evidence="3 4">
    <name type="scientific">Prymnesium parvum</name>
    <name type="common">Toxic golden alga</name>
    <dbReference type="NCBI Taxonomy" id="97485"/>
    <lineage>
        <taxon>Eukaryota</taxon>
        <taxon>Haptista</taxon>
        <taxon>Haptophyta</taxon>
        <taxon>Prymnesiophyceae</taxon>
        <taxon>Prymnesiales</taxon>
        <taxon>Prymnesiaceae</taxon>
        <taxon>Prymnesium</taxon>
    </lineage>
</organism>
<dbReference type="Proteomes" id="UP001515480">
    <property type="component" value="Unassembled WGS sequence"/>
</dbReference>
<feature type="compositionally biased region" description="Polar residues" evidence="2">
    <location>
        <begin position="518"/>
        <end position="535"/>
    </location>
</feature>
<feature type="region of interest" description="Disordered" evidence="2">
    <location>
        <begin position="283"/>
        <end position="341"/>
    </location>
</feature>
<comment type="caution">
    <text evidence="3">The sequence shown here is derived from an EMBL/GenBank/DDBJ whole genome shotgun (WGS) entry which is preliminary data.</text>
</comment>
<feature type="region of interest" description="Disordered" evidence="2">
    <location>
        <begin position="517"/>
        <end position="541"/>
    </location>
</feature>
<evidence type="ECO:0000313" key="4">
    <source>
        <dbReference type="Proteomes" id="UP001515480"/>
    </source>
</evidence>
<evidence type="ECO:0000256" key="1">
    <source>
        <dbReference type="SAM" id="Coils"/>
    </source>
</evidence>
<evidence type="ECO:0000313" key="3">
    <source>
        <dbReference type="EMBL" id="KAL1527725.1"/>
    </source>
</evidence>
<feature type="region of interest" description="Disordered" evidence="2">
    <location>
        <begin position="592"/>
        <end position="611"/>
    </location>
</feature>
<keyword evidence="1" id="KW-0175">Coiled coil</keyword>
<sequence length="685" mass="75207">MLAVEPTSSFGLSPKSWWRSHESSERIRELEKEVATLRSELLATRQLSTRQWLALEKEEDDDPAASADAKRTALILDLQSQLTMSRKQLQHAVEAAAVAAASAAEEREKRVRTEAAAAAASEAAADLMSTFRSASAERERALNDVDRAKMEARRIADAARVEINLIKRAAAEERAEALEQAAAKSLQEMEKLKQRAMAEKTQALEEASAELMCAIGVLMDEASRKSAHMTVHGVAHGAIPSPAPAPSLGLPEKAAAGREGGALQNLPLAQGRDLDESSFTLEHQSAHGRAVQGPASEQSDDDHALNPDIGPTDSPKSGSSPVLSPSSAALHHHAQARLQRARSEKFMRESAQKVVNDLEADARTELKKLELRCLKAEEAQMEAEAKMERLSRQLSETELERNEAVSRGSTMDNELAAMRDKLQRSEESNGRLQTQLARLKKQPSATGEALFAKQMQKRLSAECFEAAGLETAAIKKIVALEIAELEDELVAERAKPSASAKELSAELDAMKSDFKQNHLVQNSRQKNGTDTTSILDSGRSDAGTQDWRQLQLRCVPVSEILQEDLLKEDAHVSADGHPFTHVEQEIMRLQSSGSLRRISTGSTDASPSHDQSVLKPLANASEYNADQVSSSERCEVSELPRQTSRSNTFGRMTSWRRGKKRNTRSRWKHLFSLHRASRLKNFPAT</sequence>
<feature type="coiled-coil region" evidence="1">
    <location>
        <begin position="131"/>
        <end position="206"/>
    </location>
</feature>
<feature type="region of interest" description="Disordered" evidence="2">
    <location>
        <begin position="1"/>
        <end position="22"/>
    </location>
</feature>